<dbReference type="EC" id="6.2.1.22" evidence="3"/>
<protein>
    <recommendedName>
        <fullName evidence="3">[Citrate [pro-3S]-lyase] ligase</fullName>
        <ecNumber evidence="3">6.2.1.22</ecNumber>
    </recommendedName>
</protein>
<dbReference type="NCBIfam" id="TIGR00125">
    <property type="entry name" value="cyt_tran_rel"/>
    <property type="match status" value="1"/>
</dbReference>
<dbReference type="PANTHER" id="PTHR40599">
    <property type="entry name" value="[CITRATE [PRO-3S]-LYASE] LIGASE"/>
    <property type="match status" value="1"/>
</dbReference>
<dbReference type="GO" id="GO:0016829">
    <property type="term" value="F:lyase activity"/>
    <property type="evidence" value="ECO:0007669"/>
    <property type="project" value="UniProtKB-KW"/>
</dbReference>
<keyword evidence="2 3" id="KW-0067">ATP-binding</keyword>
<dbReference type="InterPro" id="IPR000182">
    <property type="entry name" value="GNAT_dom"/>
</dbReference>
<dbReference type="SMART" id="SM00764">
    <property type="entry name" value="Citrate_ly_lig"/>
    <property type="match status" value="1"/>
</dbReference>
<dbReference type="STRING" id="84035.SAMN05660742_10886"/>
<dbReference type="NCBIfam" id="TIGR00124">
    <property type="entry name" value="cit_ly_ligase"/>
    <property type="match status" value="1"/>
</dbReference>
<feature type="domain" description="N-acetyltransferase" evidence="4">
    <location>
        <begin position="1"/>
        <end position="132"/>
    </location>
</feature>
<dbReference type="Pfam" id="PF08218">
    <property type="entry name" value="Citrate_ly_lig"/>
    <property type="match status" value="1"/>
</dbReference>
<dbReference type="Proteomes" id="UP000199662">
    <property type="component" value="Unassembled WGS sequence"/>
</dbReference>
<evidence type="ECO:0000256" key="1">
    <source>
        <dbReference type="ARBA" id="ARBA00022741"/>
    </source>
</evidence>
<keyword evidence="1 3" id="KW-0547">Nucleotide-binding</keyword>
<accession>A0A1H6ZB54</accession>
<dbReference type="InterPro" id="IPR005216">
    <property type="entry name" value="Citrate_lyase_ligase"/>
</dbReference>
<dbReference type="SUPFAM" id="SSF55729">
    <property type="entry name" value="Acyl-CoA N-acyltransferases (Nat)"/>
    <property type="match status" value="1"/>
</dbReference>
<dbReference type="InterPro" id="IPR004821">
    <property type="entry name" value="Cyt_trans-like"/>
</dbReference>
<name>A0A1H6ZB54_9FIRM</name>
<proteinExistence type="predicted"/>
<dbReference type="GO" id="GO:0016747">
    <property type="term" value="F:acyltransferase activity, transferring groups other than amino-acyl groups"/>
    <property type="evidence" value="ECO:0007669"/>
    <property type="project" value="InterPro"/>
</dbReference>
<dbReference type="PROSITE" id="PS51186">
    <property type="entry name" value="GNAT"/>
    <property type="match status" value="1"/>
</dbReference>
<dbReference type="RefSeq" id="WP_177177537.1">
    <property type="nucleotide sequence ID" value="NZ_FNZK01000008.1"/>
</dbReference>
<dbReference type="PIRSF" id="PIRSF005751">
    <property type="entry name" value="Acet_citr_lig"/>
    <property type="match status" value="1"/>
</dbReference>
<dbReference type="SUPFAM" id="SSF52374">
    <property type="entry name" value="Nucleotidylyl transferase"/>
    <property type="match status" value="1"/>
</dbReference>
<dbReference type="GO" id="GO:0008771">
    <property type="term" value="F:[citrate (pro-3S)-lyase] ligase activity"/>
    <property type="evidence" value="ECO:0007669"/>
    <property type="project" value="UniProtKB-EC"/>
</dbReference>
<dbReference type="Gene3D" id="3.40.630.30">
    <property type="match status" value="1"/>
</dbReference>
<keyword evidence="5" id="KW-0456">Lyase</keyword>
<gene>
    <name evidence="5" type="ORF">SAMN05660742_10886</name>
</gene>
<dbReference type="InterPro" id="IPR016181">
    <property type="entry name" value="Acyl_CoA_acyltransferase"/>
</dbReference>
<dbReference type="InterPro" id="IPR014729">
    <property type="entry name" value="Rossmann-like_a/b/a_fold"/>
</dbReference>
<keyword evidence="6" id="KW-1185">Reference proteome</keyword>
<evidence type="ECO:0000256" key="2">
    <source>
        <dbReference type="ARBA" id="ARBA00022840"/>
    </source>
</evidence>
<evidence type="ECO:0000256" key="3">
    <source>
        <dbReference type="PIRNR" id="PIRNR005751"/>
    </source>
</evidence>
<dbReference type="Gene3D" id="3.40.50.620">
    <property type="entry name" value="HUPs"/>
    <property type="match status" value="1"/>
</dbReference>
<dbReference type="AlphaFoldDB" id="A0A1H6ZB54"/>
<dbReference type="GO" id="GO:0005524">
    <property type="term" value="F:ATP binding"/>
    <property type="evidence" value="ECO:0007669"/>
    <property type="project" value="UniProtKB-UniRule"/>
</dbReference>
<sequence>MESFSEDTFELQELPQSLRSSRKLVKDFLAKFDLTYDKLDAYVGLFVDDKMVAGGGYQGSVIKCIAVDPIYQQCGLANKVISYLCSELWAKGLANLFVFTKPNNSSQFTGMGFHLIGSADAAILLESSKNGVADFAAALLPYRHSGVQGAIVMNANPFTLGHRYLVERAISNCDHLHIFVVAEEKSIFPFAVRKKLVEEGTKDLANVTVHSGGQYIISSATFPAYFIKELSDVAKTYAQLDINVFARYIAPALSITKRFVGSEPTDALTCAYNEIMQSELPKFAIESVIFDRKIKEKQPISASSVRGFLTKGDIVGASQFVPATTAAYFSTPEGRMVIEKLKGIDG</sequence>
<evidence type="ECO:0000313" key="5">
    <source>
        <dbReference type="EMBL" id="SEJ46800.1"/>
    </source>
</evidence>
<dbReference type="PANTHER" id="PTHR40599:SF1">
    <property type="entry name" value="[CITRATE [PRO-3S]-LYASE] LIGASE"/>
    <property type="match status" value="1"/>
</dbReference>
<evidence type="ECO:0000259" key="4">
    <source>
        <dbReference type="PROSITE" id="PS51186"/>
    </source>
</evidence>
<reference evidence="5 6" key="1">
    <citation type="submission" date="2016-10" db="EMBL/GenBank/DDBJ databases">
        <authorList>
            <person name="de Groot N.N."/>
        </authorList>
    </citation>
    <scope>NUCLEOTIDE SEQUENCE [LARGE SCALE GENOMIC DNA]</scope>
    <source>
        <strain evidence="5 6">DSM 2179</strain>
    </source>
</reference>
<keyword evidence="3 5" id="KW-0436">Ligase</keyword>
<comment type="function">
    <text evidence="3">Acetylation of prosthetic group (2-(5''-phosphoribosyl)-3'-dephosphocoenzyme-A) of the gamma subunit of citrate lyase.</text>
</comment>
<dbReference type="InterPro" id="IPR013166">
    <property type="entry name" value="Citrate_lyase_ligase_C"/>
</dbReference>
<organism evidence="5 6">
    <name type="scientific">Propionispira arboris</name>
    <dbReference type="NCBI Taxonomy" id="84035"/>
    <lineage>
        <taxon>Bacteria</taxon>
        <taxon>Bacillati</taxon>
        <taxon>Bacillota</taxon>
        <taxon>Negativicutes</taxon>
        <taxon>Selenomonadales</taxon>
        <taxon>Selenomonadaceae</taxon>
        <taxon>Propionispira</taxon>
    </lineage>
</organism>
<comment type="catalytic activity">
    <reaction evidence="3">
        <text>holo-[citrate lyase ACP] + acetate + ATP = acetyl-[citrate lyase ACP] + AMP + diphosphate</text>
        <dbReference type="Rhea" id="RHEA:23788"/>
        <dbReference type="Rhea" id="RHEA-COMP:10158"/>
        <dbReference type="Rhea" id="RHEA-COMP:13710"/>
        <dbReference type="ChEBI" id="CHEBI:30089"/>
        <dbReference type="ChEBI" id="CHEBI:30616"/>
        <dbReference type="ChEBI" id="CHEBI:33019"/>
        <dbReference type="ChEBI" id="CHEBI:82683"/>
        <dbReference type="ChEBI" id="CHEBI:137976"/>
        <dbReference type="ChEBI" id="CHEBI:456215"/>
        <dbReference type="EC" id="6.2.1.22"/>
    </reaction>
</comment>
<dbReference type="EMBL" id="FNZK01000008">
    <property type="protein sequence ID" value="SEJ46800.1"/>
    <property type="molecule type" value="Genomic_DNA"/>
</dbReference>
<evidence type="ECO:0000313" key="6">
    <source>
        <dbReference type="Proteomes" id="UP000199662"/>
    </source>
</evidence>